<keyword evidence="2" id="KW-1185">Reference proteome</keyword>
<feature type="non-terminal residue" evidence="1">
    <location>
        <position position="1"/>
    </location>
</feature>
<name>A0A5J9T390_9POAL</name>
<proteinExistence type="predicted"/>
<reference evidence="1 2" key="1">
    <citation type="journal article" date="2019" name="Sci. Rep.">
        <title>A high-quality genome of Eragrostis curvula grass provides insights into Poaceae evolution and supports new strategies to enhance forage quality.</title>
        <authorList>
            <person name="Carballo J."/>
            <person name="Santos B.A.C.M."/>
            <person name="Zappacosta D."/>
            <person name="Garbus I."/>
            <person name="Selva J.P."/>
            <person name="Gallo C.A."/>
            <person name="Diaz A."/>
            <person name="Albertini E."/>
            <person name="Caccamo M."/>
            <person name="Echenique V."/>
        </authorList>
    </citation>
    <scope>NUCLEOTIDE SEQUENCE [LARGE SCALE GENOMIC DNA]</scope>
    <source>
        <strain evidence="2">cv. Victoria</strain>
        <tissue evidence="1">Leaf</tissue>
    </source>
</reference>
<accession>A0A5J9T390</accession>
<dbReference type="AlphaFoldDB" id="A0A5J9T390"/>
<dbReference type="Proteomes" id="UP000324897">
    <property type="component" value="Unassembled WGS sequence"/>
</dbReference>
<dbReference type="Gramene" id="TVU05825">
    <property type="protein sequence ID" value="TVU05825"/>
    <property type="gene ID" value="EJB05_49009"/>
</dbReference>
<protein>
    <submittedName>
        <fullName evidence="1">Uncharacterized protein</fullName>
    </submittedName>
</protein>
<gene>
    <name evidence="1" type="ORF">EJB05_49009</name>
</gene>
<sequence>PCGSSGVAVKKRSRTASRVSLRDSARRSPELLRWVTYVAFSCTRAGRCGFLAHSTVLCFIRFSRRRLDLQLLASAAAALVDESCGEQAR</sequence>
<organism evidence="1 2">
    <name type="scientific">Eragrostis curvula</name>
    <name type="common">weeping love grass</name>
    <dbReference type="NCBI Taxonomy" id="38414"/>
    <lineage>
        <taxon>Eukaryota</taxon>
        <taxon>Viridiplantae</taxon>
        <taxon>Streptophyta</taxon>
        <taxon>Embryophyta</taxon>
        <taxon>Tracheophyta</taxon>
        <taxon>Spermatophyta</taxon>
        <taxon>Magnoliopsida</taxon>
        <taxon>Liliopsida</taxon>
        <taxon>Poales</taxon>
        <taxon>Poaceae</taxon>
        <taxon>PACMAD clade</taxon>
        <taxon>Chloridoideae</taxon>
        <taxon>Eragrostideae</taxon>
        <taxon>Eragrostidinae</taxon>
        <taxon>Eragrostis</taxon>
    </lineage>
</organism>
<evidence type="ECO:0000313" key="2">
    <source>
        <dbReference type="Proteomes" id="UP000324897"/>
    </source>
</evidence>
<evidence type="ECO:0000313" key="1">
    <source>
        <dbReference type="EMBL" id="TVU05825.1"/>
    </source>
</evidence>
<dbReference type="EMBL" id="RWGY01000051">
    <property type="protein sequence ID" value="TVU05825.1"/>
    <property type="molecule type" value="Genomic_DNA"/>
</dbReference>
<comment type="caution">
    <text evidence="1">The sequence shown here is derived from an EMBL/GenBank/DDBJ whole genome shotgun (WGS) entry which is preliminary data.</text>
</comment>